<feature type="domain" description="Calcineurin-like phosphoesterase" evidence="1">
    <location>
        <begin position="25"/>
        <end position="219"/>
    </location>
</feature>
<reference evidence="2 3" key="1">
    <citation type="submission" date="2020-07" db="EMBL/GenBank/DDBJ databases">
        <title>Comparative genomics of pyrophilous fungi reveals a link between fire events and developmental genes.</title>
        <authorList>
            <consortium name="DOE Joint Genome Institute"/>
            <person name="Steindorff A.S."/>
            <person name="Carver A."/>
            <person name="Calhoun S."/>
            <person name="Stillman K."/>
            <person name="Liu H."/>
            <person name="Lipzen A."/>
            <person name="Pangilinan J."/>
            <person name="Labutti K."/>
            <person name="Bruns T.D."/>
            <person name="Grigoriev I.V."/>
        </authorList>
    </citation>
    <scope>NUCLEOTIDE SEQUENCE [LARGE SCALE GENOMIC DNA]</scope>
    <source>
        <strain evidence="2 3">CBS 144469</strain>
    </source>
</reference>
<dbReference type="PANTHER" id="PTHR12905">
    <property type="entry name" value="METALLOPHOSPHOESTERASE"/>
    <property type="match status" value="1"/>
</dbReference>
<gene>
    <name evidence="2" type="ORF">DFP72DRAFT_869796</name>
</gene>
<dbReference type="GO" id="GO:0016787">
    <property type="term" value="F:hydrolase activity"/>
    <property type="evidence" value="ECO:0007669"/>
    <property type="project" value="InterPro"/>
</dbReference>
<dbReference type="AlphaFoldDB" id="A0A8H6IGB6"/>
<proteinExistence type="predicted"/>
<dbReference type="InterPro" id="IPR051693">
    <property type="entry name" value="UPF0046_metallophosphoest"/>
</dbReference>
<evidence type="ECO:0000313" key="3">
    <source>
        <dbReference type="Proteomes" id="UP000521943"/>
    </source>
</evidence>
<dbReference type="InterPro" id="IPR029052">
    <property type="entry name" value="Metallo-depent_PP-like"/>
</dbReference>
<dbReference type="OrthoDB" id="630188at2759"/>
<dbReference type="Pfam" id="PF00149">
    <property type="entry name" value="Metallophos"/>
    <property type="match status" value="1"/>
</dbReference>
<dbReference type="PANTHER" id="PTHR12905:SF0">
    <property type="entry name" value="CALCINEURIN-LIKE PHOSPHOESTERASE DOMAIN-CONTAINING PROTEIN"/>
    <property type="match status" value="1"/>
</dbReference>
<comment type="caution">
    <text evidence="2">The sequence shown here is derived from an EMBL/GenBank/DDBJ whole genome shotgun (WGS) entry which is preliminary data.</text>
</comment>
<sequence>MVVKTHIEYDSVDSIPHPGAGWTRFVCISDTHSRREPLPFGDVLLHSGDLSAWGYPHQVKAVISWLKEEPHPVKIIVAGNHDLCLDARLPIEAHVDETPESLESIREYVRSQEVKNAGLNYLEHESMEFTTEGGRSWKVYGSPAAPHYAGGAFQYKNEAAAKELYNRIPLDTEILLTHTPPFEVLDLTRKGKNAGCRFLGERLEMLHSCRLHVFGHIHEARGALILKNEDNNERVAVNAAIAHRGSKPIIVDISH</sequence>
<organism evidence="2 3">
    <name type="scientific">Ephemerocybe angulata</name>
    <dbReference type="NCBI Taxonomy" id="980116"/>
    <lineage>
        <taxon>Eukaryota</taxon>
        <taxon>Fungi</taxon>
        <taxon>Dikarya</taxon>
        <taxon>Basidiomycota</taxon>
        <taxon>Agaricomycotina</taxon>
        <taxon>Agaricomycetes</taxon>
        <taxon>Agaricomycetidae</taxon>
        <taxon>Agaricales</taxon>
        <taxon>Agaricineae</taxon>
        <taxon>Psathyrellaceae</taxon>
        <taxon>Ephemerocybe</taxon>
    </lineage>
</organism>
<dbReference type="CDD" id="cd07379">
    <property type="entry name" value="MPP_239FB"/>
    <property type="match status" value="1"/>
</dbReference>
<dbReference type="EMBL" id="JACGCI010000003">
    <property type="protein sequence ID" value="KAF6765011.1"/>
    <property type="molecule type" value="Genomic_DNA"/>
</dbReference>
<dbReference type="SUPFAM" id="SSF56300">
    <property type="entry name" value="Metallo-dependent phosphatases"/>
    <property type="match status" value="1"/>
</dbReference>
<evidence type="ECO:0000259" key="1">
    <source>
        <dbReference type="Pfam" id="PF00149"/>
    </source>
</evidence>
<keyword evidence="3" id="KW-1185">Reference proteome</keyword>
<evidence type="ECO:0000313" key="2">
    <source>
        <dbReference type="EMBL" id="KAF6765011.1"/>
    </source>
</evidence>
<dbReference type="Proteomes" id="UP000521943">
    <property type="component" value="Unassembled WGS sequence"/>
</dbReference>
<name>A0A8H6IGB6_9AGAR</name>
<protein>
    <submittedName>
        <fullName evidence="2">Metallo-dependent phosphatase-like protein</fullName>
    </submittedName>
</protein>
<accession>A0A8H6IGB6</accession>
<dbReference type="InterPro" id="IPR004843">
    <property type="entry name" value="Calcineurin-like_PHP"/>
</dbReference>
<dbReference type="Gene3D" id="3.60.21.10">
    <property type="match status" value="1"/>
</dbReference>